<dbReference type="Proteomes" id="UP001355206">
    <property type="component" value="Unassembled WGS sequence"/>
</dbReference>
<comment type="caution">
    <text evidence="1">The sequence shown here is derived from an EMBL/GenBank/DDBJ whole genome shotgun (WGS) entry which is preliminary data.</text>
</comment>
<reference evidence="1 2" key="1">
    <citation type="journal article" date="2012" name="Genet. Mol. Biol.">
        <title>Analysis of 16S rRNA and mxaF genes revealing insights into Methylobacterium niche-specific plant association.</title>
        <authorList>
            <person name="Dourado M.N."/>
            <person name="Andreote F.D."/>
            <person name="Dini-Andreote F."/>
            <person name="Conti R."/>
            <person name="Araujo J.M."/>
            <person name="Araujo W.L."/>
        </authorList>
    </citation>
    <scope>NUCLEOTIDE SEQUENCE [LARGE SCALE GENOMIC DNA]</scope>
    <source>
        <strain evidence="1 2">TC3-10</strain>
    </source>
</reference>
<dbReference type="Pfam" id="PF06224">
    <property type="entry name" value="AlkZ-like"/>
    <property type="match status" value="1"/>
</dbReference>
<dbReference type="PANTHER" id="PTHR30528:SF0">
    <property type="entry name" value="CYTOPLASMIC PROTEIN"/>
    <property type="match status" value="1"/>
</dbReference>
<sequence>MLSGICRVIVDAVTAPQSASRNYIPRADTSIVLEALGIRLPSRDRGKRPAALRIATQARHVPPALRRLDLIPELSDLEARRIALMAQGFDSRRRPPAVGAAAMRREIGRLGLLQIDSVNVLVRAHYMPLFSRLGPYDRGALDTLAIAQSECFFEYWGHEASLLPIGLHPLLRWRMERARGGRGVWSRLEPFAGARRAEADALLTRIESGGPLAASDVSGPKASKGMWNWSDAKHALEWLFWAGLVASTHRRGSFERVYDLPERVLPRATLARPTPDPVDARRELVARSAAALGVATANDLRDYYRLSPADARLPIEQLVEAGVLVPVHVRGWQQQAYLHKDARPGRRHAGAALLSPFDSVVWHRQRTERLFGFRYRSEIYTPAHKREHGYYVLPFLMDGALVARVDLKADRRAGALIVLRAHREPSAPAATMERMLAELRLMASWLGLSDVVISSTAGL</sequence>
<proteinExistence type="predicted"/>
<keyword evidence="2" id="KW-1185">Reference proteome</keyword>
<accession>A0ABU7TLQ0</accession>
<dbReference type="InterPro" id="IPR009351">
    <property type="entry name" value="AlkZ-like"/>
</dbReference>
<gene>
    <name evidence="1" type="ORF">MOTC310_09660</name>
</gene>
<evidence type="ECO:0000313" key="1">
    <source>
        <dbReference type="EMBL" id="MEE7490718.1"/>
    </source>
</evidence>
<evidence type="ECO:0000313" key="2">
    <source>
        <dbReference type="Proteomes" id="UP001355206"/>
    </source>
</evidence>
<dbReference type="EMBL" id="MLCA01000003">
    <property type="protein sequence ID" value="MEE7490718.1"/>
    <property type="molecule type" value="Genomic_DNA"/>
</dbReference>
<dbReference type="PANTHER" id="PTHR30528">
    <property type="entry name" value="CYTOPLASMIC PROTEIN"/>
    <property type="match status" value="1"/>
</dbReference>
<protein>
    <submittedName>
        <fullName evidence="1">Cytoplasmic protein</fullName>
    </submittedName>
</protein>
<organism evidence="1 2">
    <name type="scientific">Methylobacterium oryzae</name>
    <dbReference type="NCBI Taxonomy" id="334852"/>
    <lineage>
        <taxon>Bacteria</taxon>
        <taxon>Pseudomonadati</taxon>
        <taxon>Pseudomonadota</taxon>
        <taxon>Alphaproteobacteria</taxon>
        <taxon>Hyphomicrobiales</taxon>
        <taxon>Methylobacteriaceae</taxon>
        <taxon>Methylobacterium</taxon>
    </lineage>
</organism>
<name>A0ABU7TLQ0_9HYPH</name>